<dbReference type="InterPro" id="IPR003439">
    <property type="entry name" value="ABC_transporter-like_ATP-bd"/>
</dbReference>
<evidence type="ECO:0000256" key="8">
    <source>
        <dbReference type="ARBA" id="ARBA00022741"/>
    </source>
</evidence>
<dbReference type="InterPro" id="IPR003593">
    <property type="entry name" value="AAA+_ATPase"/>
</dbReference>
<evidence type="ECO:0000256" key="13">
    <source>
        <dbReference type="RuleBase" id="RU363032"/>
    </source>
</evidence>
<dbReference type="Proteomes" id="UP001314635">
    <property type="component" value="Unassembled WGS sequence"/>
</dbReference>
<evidence type="ECO:0000256" key="9">
    <source>
        <dbReference type="ARBA" id="ARBA00022840"/>
    </source>
</evidence>
<evidence type="ECO:0000259" key="15">
    <source>
        <dbReference type="PROSITE" id="PS50893"/>
    </source>
</evidence>
<dbReference type="Pfam" id="PF00528">
    <property type="entry name" value="BPD_transp_1"/>
    <property type="match status" value="1"/>
</dbReference>
<proteinExistence type="inferred from homology"/>
<dbReference type="RefSeq" id="WP_012046355.1">
    <property type="nucleotide sequence ID" value="NZ_JABFDP010000016.1"/>
</dbReference>
<name>A0ABS5GHR3_9BRAD</name>
<dbReference type="Gene3D" id="1.10.3720.10">
    <property type="entry name" value="MetI-like"/>
    <property type="match status" value="1"/>
</dbReference>
<dbReference type="NCBIfam" id="TIGR01726">
    <property type="entry name" value="HEQRo_perm_3TM"/>
    <property type="match status" value="1"/>
</dbReference>
<evidence type="ECO:0000256" key="14">
    <source>
        <dbReference type="SAM" id="MobiDB-lite"/>
    </source>
</evidence>
<keyword evidence="8" id="KW-0547">Nucleotide-binding</keyword>
<feature type="transmembrane region" description="Helical" evidence="13">
    <location>
        <begin position="12"/>
        <end position="39"/>
    </location>
</feature>
<dbReference type="SUPFAM" id="SSF161098">
    <property type="entry name" value="MetI-like"/>
    <property type="match status" value="1"/>
</dbReference>
<keyword evidence="6" id="KW-1003">Cell membrane</keyword>
<evidence type="ECO:0000256" key="10">
    <source>
        <dbReference type="ARBA" id="ARBA00022989"/>
    </source>
</evidence>
<accession>A0ABS5GHR3</accession>
<dbReference type="PANTHER" id="PTHR43166:SF35">
    <property type="entry name" value="L-CYSTINE IMPORT ATP-BINDING PROTEIN TCYN"/>
    <property type="match status" value="1"/>
</dbReference>
<comment type="caution">
    <text evidence="17">The sequence shown here is derived from an EMBL/GenBank/DDBJ whole genome shotgun (WGS) entry which is preliminary data.</text>
</comment>
<dbReference type="Pfam" id="PF00005">
    <property type="entry name" value="ABC_tran"/>
    <property type="match status" value="1"/>
</dbReference>
<evidence type="ECO:0000313" key="18">
    <source>
        <dbReference type="Proteomes" id="UP001314635"/>
    </source>
</evidence>
<feature type="transmembrane region" description="Helical" evidence="13">
    <location>
        <begin position="183"/>
        <end position="212"/>
    </location>
</feature>
<dbReference type="InterPro" id="IPR017871">
    <property type="entry name" value="ABC_transporter-like_CS"/>
</dbReference>
<dbReference type="CDD" id="cd06261">
    <property type="entry name" value="TM_PBP2"/>
    <property type="match status" value="1"/>
</dbReference>
<evidence type="ECO:0000256" key="3">
    <source>
        <dbReference type="ARBA" id="ARBA00005417"/>
    </source>
</evidence>
<comment type="subcellular location">
    <subcellularLocation>
        <location evidence="2">Cell inner membrane</location>
        <topology evidence="2">Multi-pass membrane protein</topology>
    </subcellularLocation>
    <subcellularLocation>
        <location evidence="13">Cell membrane</location>
        <topology evidence="13">Multi-pass membrane protein</topology>
    </subcellularLocation>
    <subcellularLocation>
        <location evidence="1">Cell membrane</location>
        <topology evidence="1">Peripheral membrane protein</topology>
    </subcellularLocation>
</comment>
<protein>
    <submittedName>
        <fullName evidence="17">Amino acid ABC transporter permease/ATP-binding protein</fullName>
    </submittedName>
</protein>
<keyword evidence="9" id="KW-0067">ATP-binding</keyword>
<dbReference type="SMART" id="SM00382">
    <property type="entry name" value="AAA"/>
    <property type="match status" value="1"/>
</dbReference>
<organism evidence="17 18">
    <name type="scientific">Bradyrhizobium denitrificans</name>
    <dbReference type="NCBI Taxonomy" id="2734912"/>
    <lineage>
        <taxon>Bacteria</taxon>
        <taxon>Pseudomonadati</taxon>
        <taxon>Pseudomonadota</taxon>
        <taxon>Alphaproteobacteria</taxon>
        <taxon>Hyphomicrobiales</taxon>
        <taxon>Nitrobacteraceae</taxon>
        <taxon>Bradyrhizobium</taxon>
    </lineage>
</organism>
<dbReference type="InterPro" id="IPR050086">
    <property type="entry name" value="MetN_ABC_transporter-like"/>
</dbReference>
<gene>
    <name evidence="17" type="ORF">JQ619_33270</name>
</gene>
<comment type="similarity">
    <text evidence="4">Belongs to the binding-protein-dependent transport system permease family. HisMQ subfamily.</text>
</comment>
<evidence type="ECO:0000256" key="7">
    <source>
        <dbReference type="ARBA" id="ARBA00022692"/>
    </source>
</evidence>
<dbReference type="InterPro" id="IPR000515">
    <property type="entry name" value="MetI-like"/>
</dbReference>
<evidence type="ECO:0000256" key="1">
    <source>
        <dbReference type="ARBA" id="ARBA00004202"/>
    </source>
</evidence>
<reference evidence="18" key="1">
    <citation type="journal article" date="2021" name="ISME J.">
        <title>Evolutionary origin and ecological implication of a unique nif island in free-living Bradyrhizobium lineages.</title>
        <authorList>
            <person name="Tao J."/>
        </authorList>
    </citation>
    <scope>NUCLEOTIDE SEQUENCE [LARGE SCALE GENOMIC DNA]</scope>
    <source>
        <strain evidence="18">SZCCT0094</strain>
    </source>
</reference>
<feature type="domain" description="ABC transmembrane type-1" evidence="16">
    <location>
        <begin position="13"/>
        <end position="205"/>
    </location>
</feature>
<keyword evidence="10 13" id="KW-1133">Transmembrane helix</keyword>
<evidence type="ECO:0000256" key="2">
    <source>
        <dbReference type="ARBA" id="ARBA00004429"/>
    </source>
</evidence>
<dbReference type="InterPro" id="IPR010065">
    <property type="entry name" value="AA_ABC_transptr_permease_3TM"/>
</dbReference>
<dbReference type="CDD" id="cd03262">
    <property type="entry name" value="ABC_HisP_GlnQ"/>
    <property type="match status" value="1"/>
</dbReference>
<feature type="domain" description="ABC transporter" evidence="15">
    <location>
        <begin position="279"/>
        <end position="523"/>
    </location>
</feature>
<dbReference type="PROSITE" id="PS00211">
    <property type="entry name" value="ABC_TRANSPORTER_1"/>
    <property type="match status" value="1"/>
</dbReference>
<evidence type="ECO:0000259" key="16">
    <source>
        <dbReference type="PROSITE" id="PS50928"/>
    </source>
</evidence>
<dbReference type="InterPro" id="IPR027417">
    <property type="entry name" value="P-loop_NTPase"/>
</dbReference>
<dbReference type="PROSITE" id="PS50928">
    <property type="entry name" value="ABC_TM1"/>
    <property type="match status" value="1"/>
</dbReference>
<keyword evidence="11 13" id="KW-0472">Membrane</keyword>
<comment type="similarity">
    <text evidence="3">Belongs to the ABC transporter superfamily.</text>
</comment>
<keyword evidence="5 13" id="KW-0813">Transport</keyword>
<dbReference type="InterPro" id="IPR035906">
    <property type="entry name" value="MetI-like_sf"/>
</dbReference>
<comment type="function">
    <text evidence="12">Involved in beta-(1--&gt;2)glucan export. Transmembrane domains (TMD) form a pore in the inner membrane and the ATP-binding domain (NBD) is responsible for energy generation.</text>
</comment>
<keyword evidence="7 13" id="KW-0812">Transmembrane</keyword>
<evidence type="ECO:0000313" key="17">
    <source>
        <dbReference type="EMBL" id="MBR1140636.1"/>
    </source>
</evidence>
<sequence length="536" mass="58203">MSLFLHYLSMPYLLMGIELTLQVTALGLIGGLLLGIILAGMQLSRFWLLAAIARGYTVIFRGTPLILQMVFAYDALPHIGIKLPAVLAAGLALACNEAPFIAEMLRSGVLGVDRGQLLAGQALGMTPGVLMRRIIAPQAIRTMIPAFGNEAVSALKNSSLASVIAVQELTLRSTQLASSTFDFFSIFFASGLIYLVLTGAISVIQLALEWLLDLDRTTKPRGLADYLPWRRVDLTPKPEQANKAAPPEAPELKETPPLALSIEDRARRAATVARNNVAVEVKHLRKAYDGNKVLDGLDITVRIGEVVALLGPSGSGKSTLLRCINHLENWDAGEIRVGGRKLGFDEQGRKLSPRAIANERANVGVGMVFQQFNLFGHLTAKENVAGPLRWVHGMGRFEAERRALELLERVGLSHRADALPRHLSGGQQQRVAIARALAPNPSVLLLDEPTSALDPELVNEVLEVIRRLAIDDGLTMIISTHQIRFADEVADRVAFLNGGVILEQGPAHEVLTNPRHPLTARFLSVMEAERPKDAVA</sequence>
<dbReference type="PANTHER" id="PTHR43166">
    <property type="entry name" value="AMINO ACID IMPORT ATP-BINDING PROTEIN"/>
    <property type="match status" value="1"/>
</dbReference>
<dbReference type="EMBL" id="JAFCLK010000044">
    <property type="protein sequence ID" value="MBR1140636.1"/>
    <property type="molecule type" value="Genomic_DNA"/>
</dbReference>
<dbReference type="PROSITE" id="PS50893">
    <property type="entry name" value="ABC_TRANSPORTER_2"/>
    <property type="match status" value="1"/>
</dbReference>
<feature type="region of interest" description="Disordered" evidence="14">
    <location>
        <begin position="237"/>
        <end position="256"/>
    </location>
</feature>
<evidence type="ECO:0000256" key="4">
    <source>
        <dbReference type="ARBA" id="ARBA00010072"/>
    </source>
</evidence>
<keyword evidence="18" id="KW-1185">Reference proteome</keyword>
<dbReference type="SUPFAM" id="SSF52540">
    <property type="entry name" value="P-loop containing nucleoside triphosphate hydrolases"/>
    <property type="match status" value="1"/>
</dbReference>
<dbReference type="Gene3D" id="3.40.50.300">
    <property type="entry name" value="P-loop containing nucleotide triphosphate hydrolases"/>
    <property type="match status" value="1"/>
</dbReference>
<evidence type="ECO:0000256" key="6">
    <source>
        <dbReference type="ARBA" id="ARBA00022475"/>
    </source>
</evidence>
<evidence type="ECO:0000256" key="12">
    <source>
        <dbReference type="ARBA" id="ARBA00024722"/>
    </source>
</evidence>
<evidence type="ECO:0000256" key="5">
    <source>
        <dbReference type="ARBA" id="ARBA00022448"/>
    </source>
</evidence>
<evidence type="ECO:0000256" key="11">
    <source>
        <dbReference type="ARBA" id="ARBA00023136"/>
    </source>
</evidence>